<reference evidence="2 3" key="1">
    <citation type="submission" date="2019-06" db="EMBL/GenBank/DDBJ databases">
        <title>A novel bacterium of genus Amaricoccus, isolated from marine sediment.</title>
        <authorList>
            <person name="Huang H."/>
            <person name="Mo K."/>
            <person name="Hu Y."/>
        </authorList>
    </citation>
    <scope>NUCLEOTIDE SEQUENCE [LARGE SCALE GENOMIC DNA]</scope>
    <source>
        <strain evidence="2 3">HB172011</strain>
    </source>
</reference>
<dbReference type="OrthoDB" id="41724at2"/>
<organism evidence="2 3">
    <name type="scientific">Amaricoccus solimangrovi</name>
    <dbReference type="NCBI Taxonomy" id="2589815"/>
    <lineage>
        <taxon>Bacteria</taxon>
        <taxon>Pseudomonadati</taxon>
        <taxon>Pseudomonadota</taxon>
        <taxon>Alphaproteobacteria</taxon>
        <taxon>Rhodobacterales</taxon>
        <taxon>Paracoccaceae</taxon>
        <taxon>Amaricoccus</taxon>
    </lineage>
</organism>
<keyword evidence="2" id="KW-0378">Hydrolase</keyword>
<protein>
    <submittedName>
        <fullName evidence="2">Glycosyl hydrolase</fullName>
    </submittedName>
</protein>
<dbReference type="GO" id="GO:0016787">
    <property type="term" value="F:hydrolase activity"/>
    <property type="evidence" value="ECO:0007669"/>
    <property type="project" value="UniProtKB-KW"/>
</dbReference>
<dbReference type="RefSeq" id="WP_140453860.1">
    <property type="nucleotide sequence ID" value="NZ_VFRP01000007.1"/>
</dbReference>
<dbReference type="Gene3D" id="2.120.10.10">
    <property type="match status" value="1"/>
</dbReference>
<gene>
    <name evidence="2" type="ORF">FJM51_09295</name>
</gene>
<keyword evidence="3" id="KW-1185">Reference proteome</keyword>
<evidence type="ECO:0000313" key="3">
    <source>
        <dbReference type="Proteomes" id="UP000319255"/>
    </source>
</evidence>
<evidence type="ECO:0000313" key="2">
    <source>
        <dbReference type="EMBL" id="TPE51424.1"/>
    </source>
</evidence>
<dbReference type="AlphaFoldDB" id="A0A501WTI8"/>
<feature type="domain" description="Sialidase" evidence="1">
    <location>
        <begin position="44"/>
        <end position="368"/>
    </location>
</feature>
<accession>A0A501WTI8</accession>
<dbReference type="EMBL" id="VFRP01000007">
    <property type="protein sequence ID" value="TPE51424.1"/>
    <property type="molecule type" value="Genomic_DNA"/>
</dbReference>
<proteinExistence type="predicted"/>
<dbReference type="SUPFAM" id="SSF50939">
    <property type="entry name" value="Sialidases"/>
    <property type="match status" value="1"/>
</dbReference>
<evidence type="ECO:0000259" key="1">
    <source>
        <dbReference type="Pfam" id="PF13088"/>
    </source>
</evidence>
<name>A0A501WTI8_9RHOB</name>
<dbReference type="Pfam" id="PF13088">
    <property type="entry name" value="BNR_2"/>
    <property type="match status" value="1"/>
</dbReference>
<dbReference type="InterPro" id="IPR011040">
    <property type="entry name" value="Sialidase"/>
</dbReference>
<dbReference type="InterPro" id="IPR036278">
    <property type="entry name" value="Sialidase_sf"/>
</dbReference>
<dbReference type="CDD" id="cd15482">
    <property type="entry name" value="Sialidase_non-viral"/>
    <property type="match status" value="1"/>
</dbReference>
<comment type="caution">
    <text evidence="2">The sequence shown here is derived from an EMBL/GenBank/DDBJ whole genome shotgun (WGS) entry which is preliminary data.</text>
</comment>
<sequence length="390" mass="41495">MTPEDIAARMTGRIEAAGPGRAEAFLASPVAHNHAAFLTWLPDGALACAWFGGTLEGRSDIFIHLATLAPGADAWSAASRVSDDPDRSEQNPVIFTDPETGAPGLFHTAQPGGRQEECVVRFRPLEIGQGAARSGKSRTLDLPKGSFVRAALTPRDDGAWMLPLFLCRTSPGARWTGSHDVAAVATSTDRGASWDLVEVPGSTGCVHMTLVPLGQGRIAAFFRRRQADFVYRSESADGGRSWSVPEATDVPNNNSSIVAVALADGRVALLCNPVNAAQSDARRESLYDELGEGDDGRADPAGGVPAIWGVPRAPLTLCLSEDGGRSFPRRRVVEDGPGTCLSNNALDGKNQELSYPAMVEAPDGALHLAFTFHRRAIKHVVLDRSWIDAI</sequence>
<dbReference type="PANTHER" id="PTHR43752">
    <property type="entry name" value="BNR/ASP-BOX REPEAT FAMILY PROTEIN"/>
    <property type="match status" value="1"/>
</dbReference>
<dbReference type="Proteomes" id="UP000319255">
    <property type="component" value="Unassembled WGS sequence"/>
</dbReference>
<dbReference type="PANTHER" id="PTHR43752:SF2">
    <property type="entry name" value="BNR_ASP-BOX REPEAT FAMILY PROTEIN"/>
    <property type="match status" value="1"/>
</dbReference>